<accession>A0A2M8LDA9</accession>
<evidence type="ECO:0000259" key="2">
    <source>
        <dbReference type="PROSITE" id="PS51841"/>
    </source>
</evidence>
<evidence type="ECO:0000313" key="4">
    <source>
        <dbReference type="Proteomes" id="UP000228700"/>
    </source>
</evidence>
<keyword evidence="1" id="KW-1133">Transmembrane helix</keyword>
<gene>
    <name evidence="3" type="ORF">COV01_01085</name>
</gene>
<dbReference type="PROSITE" id="PS51841">
    <property type="entry name" value="LTD"/>
    <property type="match status" value="1"/>
</dbReference>
<dbReference type="AlphaFoldDB" id="A0A2M8LDA9"/>
<dbReference type="Proteomes" id="UP000228700">
    <property type="component" value="Unassembled WGS sequence"/>
</dbReference>
<dbReference type="EMBL" id="PFEQ01000001">
    <property type="protein sequence ID" value="PJE74609.1"/>
    <property type="molecule type" value="Genomic_DNA"/>
</dbReference>
<dbReference type="InterPro" id="IPR001322">
    <property type="entry name" value="Lamin_tail_dom"/>
</dbReference>
<proteinExistence type="predicted"/>
<sequence>MHTRGFIKHATLLVVLLGFLVIFFFKFAQFFKPSAFVDKASNAGSYSDGGTNPLLDFQGVNDSYTNAYNNSSTDISSANRSPYAGRVYLSSGNASYAYQSYEEYVTIRNSGAPVTVTGWVLANSKGARPIENSGNNYLYPVNDSAVIGQGTEYLSPEGVYTNSPIVLKTGDSAYVITGGPFIQFRMPITTSFRENICLGYIDDDYPWSPQVRRDCPTPSQDPSITSVTQECYDYVKNLNRCEDPERDDKNNFDLQRTPCKDFIRERFTYQGCVAKNSNKPGFTTNQWRIFLGKKSQLWRDENEIITLYDAQGRIVDQVKY</sequence>
<reference evidence="4" key="1">
    <citation type="submission" date="2017-09" db="EMBL/GenBank/DDBJ databases">
        <title>Depth-based differentiation of microbial function through sediment-hosted aquifers and enrichment of novel symbionts in the deep terrestrial subsurface.</title>
        <authorList>
            <person name="Probst A.J."/>
            <person name="Ladd B."/>
            <person name="Jarett J.K."/>
            <person name="Geller-Mcgrath D.E."/>
            <person name="Sieber C.M.K."/>
            <person name="Emerson J.B."/>
            <person name="Anantharaman K."/>
            <person name="Thomas B.C."/>
            <person name="Malmstrom R."/>
            <person name="Stieglmeier M."/>
            <person name="Klingl A."/>
            <person name="Woyke T."/>
            <person name="Ryan C.M."/>
            <person name="Banfield J.F."/>
        </authorList>
    </citation>
    <scope>NUCLEOTIDE SEQUENCE [LARGE SCALE GENOMIC DNA]</scope>
</reference>
<evidence type="ECO:0000256" key="1">
    <source>
        <dbReference type="SAM" id="Phobius"/>
    </source>
</evidence>
<feature type="transmembrane region" description="Helical" evidence="1">
    <location>
        <begin position="12"/>
        <end position="31"/>
    </location>
</feature>
<evidence type="ECO:0000313" key="3">
    <source>
        <dbReference type="EMBL" id="PJE74609.1"/>
    </source>
</evidence>
<name>A0A2M8LDA9_9BACT</name>
<organism evidence="3 4">
    <name type="scientific">Candidatus Taylorbacteria bacterium CG10_big_fil_rev_8_21_14_0_10_41_48</name>
    <dbReference type="NCBI Taxonomy" id="1975024"/>
    <lineage>
        <taxon>Bacteria</taxon>
        <taxon>Candidatus Tayloriibacteriota</taxon>
    </lineage>
</organism>
<keyword evidence="1" id="KW-0812">Transmembrane</keyword>
<comment type="caution">
    <text evidence="3">The sequence shown here is derived from an EMBL/GenBank/DDBJ whole genome shotgun (WGS) entry which is preliminary data.</text>
</comment>
<feature type="domain" description="LTD" evidence="2">
    <location>
        <begin position="75"/>
        <end position="320"/>
    </location>
</feature>
<keyword evidence="1" id="KW-0472">Membrane</keyword>
<protein>
    <recommendedName>
        <fullName evidence="2">LTD domain-containing protein</fullName>
    </recommendedName>
</protein>